<evidence type="ECO:0000313" key="3">
    <source>
        <dbReference type="Proteomes" id="UP000543030"/>
    </source>
</evidence>
<dbReference type="Proteomes" id="UP000543030">
    <property type="component" value="Unassembled WGS sequence"/>
</dbReference>
<keyword evidence="1" id="KW-0472">Membrane</keyword>
<proteinExistence type="predicted"/>
<organism evidence="2 3">
    <name type="scientific">Silvimonas terrae</name>
    <dbReference type="NCBI Taxonomy" id="300266"/>
    <lineage>
        <taxon>Bacteria</taxon>
        <taxon>Pseudomonadati</taxon>
        <taxon>Pseudomonadota</taxon>
        <taxon>Betaproteobacteria</taxon>
        <taxon>Neisseriales</taxon>
        <taxon>Chitinibacteraceae</taxon>
        <taxon>Silvimonas</taxon>
    </lineage>
</organism>
<feature type="transmembrane region" description="Helical" evidence="1">
    <location>
        <begin position="28"/>
        <end position="50"/>
    </location>
</feature>
<dbReference type="EMBL" id="JACHHN010000001">
    <property type="protein sequence ID" value="MBB5189610.1"/>
    <property type="molecule type" value="Genomic_DNA"/>
</dbReference>
<evidence type="ECO:0000256" key="1">
    <source>
        <dbReference type="SAM" id="Phobius"/>
    </source>
</evidence>
<dbReference type="AlphaFoldDB" id="A0A840RB86"/>
<evidence type="ECO:0000313" key="2">
    <source>
        <dbReference type="EMBL" id="MBB5189610.1"/>
    </source>
</evidence>
<name>A0A840RB86_9NEIS</name>
<keyword evidence="1" id="KW-0812">Transmembrane</keyword>
<comment type="caution">
    <text evidence="2">The sequence shown here is derived from an EMBL/GenBank/DDBJ whole genome shotgun (WGS) entry which is preliminary data.</text>
</comment>
<keyword evidence="1" id="KW-1133">Transmembrane helix</keyword>
<keyword evidence="3" id="KW-1185">Reference proteome</keyword>
<sequence>MATGDTQDILSRLMGYLPRGWFGSNSPIITALMTGIAAVYAPIYAMVIFFQAQTRLQSSSGGWIDLFAADFFGNTLPRNLNETDQAYITRIQLNLLQERATRPAMVKVLTNLTGFAPIIFEPMNPADTGCYSSGAPGFYGVARFGSLAAPFSALITAYRPKASGGNLGAAYMNAAAWSAFSTPLSHGYYGSLADETTSVSDQAIYDAINLTRPIATNVGVAILNHP</sequence>
<dbReference type="RefSeq" id="WP_184096866.1">
    <property type="nucleotide sequence ID" value="NZ_JACHHN010000001.1"/>
</dbReference>
<protein>
    <submittedName>
        <fullName evidence="2">Uncharacterized protein</fullName>
    </submittedName>
</protein>
<accession>A0A840RB86</accession>
<gene>
    <name evidence="2" type="ORF">HNQ50_000320</name>
</gene>
<reference evidence="2 3" key="1">
    <citation type="submission" date="2020-08" db="EMBL/GenBank/DDBJ databases">
        <title>Genomic Encyclopedia of Type Strains, Phase IV (KMG-IV): sequencing the most valuable type-strain genomes for metagenomic binning, comparative biology and taxonomic classification.</title>
        <authorList>
            <person name="Goeker M."/>
        </authorList>
    </citation>
    <scope>NUCLEOTIDE SEQUENCE [LARGE SCALE GENOMIC DNA]</scope>
    <source>
        <strain evidence="2 3">DSM 18233</strain>
    </source>
</reference>